<evidence type="ECO:0000313" key="2">
    <source>
        <dbReference type="EMBL" id="MBB3892045.1"/>
    </source>
</evidence>
<dbReference type="AlphaFoldDB" id="A0A839ZZJ9"/>
<evidence type="ECO:0000313" key="3">
    <source>
        <dbReference type="Proteomes" id="UP000530564"/>
    </source>
</evidence>
<keyword evidence="3" id="KW-1185">Reference proteome</keyword>
<accession>A0A839ZZJ9</accession>
<keyword evidence="2" id="KW-0449">Lipoprotein</keyword>
<feature type="transmembrane region" description="Helical" evidence="1">
    <location>
        <begin position="12"/>
        <end position="32"/>
    </location>
</feature>
<dbReference type="RefSeq" id="WP_183773662.1">
    <property type="nucleotide sequence ID" value="NZ_JACIDK010000003.1"/>
</dbReference>
<keyword evidence="1" id="KW-0472">Membrane</keyword>
<feature type="transmembrane region" description="Helical" evidence="1">
    <location>
        <begin position="38"/>
        <end position="56"/>
    </location>
</feature>
<comment type="caution">
    <text evidence="2">The sequence shown here is derived from an EMBL/GenBank/DDBJ whole genome shotgun (WGS) entry which is preliminary data.</text>
</comment>
<gene>
    <name evidence="2" type="ORF">GGQ61_002773</name>
</gene>
<keyword evidence="2" id="KW-0012">Acyltransferase</keyword>
<protein>
    <submittedName>
        <fullName evidence="2">Apolipoprotein N-acyltransferase</fullName>
    </submittedName>
</protein>
<keyword evidence="1" id="KW-1133">Transmembrane helix</keyword>
<proteinExistence type="predicted"/>
<sequence>MAVDGGKNVRRLAPELIGRVVALAMVAAAIFVAPPAKFWLAGAGCALAATVFLIQAATGRPVRRARSLNLVFGVIFAMTAVWLVFLQP</sequence>
<dbReference type="EMBL" id="JACIDK010000003">
    <property type="protein sequence ID" value="MBB3892045.1"/>
    <property type="molecule type" value="Genomic_DNA"/>
</dbReference>
<feature type="transmembrane region" description="Helical" evidence="1">
    <location>
        <begin position="68"/>
        <end position="86"/>
    </location>
</feature>
<evidence type="ECO:0000256" key="1">
    <source>
        <dbReference type="SAM" id="Phobius"/>
    </source>
</evidence>
<reference evidence="2 3" key="1">
    <citation type="submission" date="2020-08" db="EMBL/GenBank/DDBJ databases">
        <title>Genomic Encyclopedia of Type Strains, Phase IV (KMG-IV): sequencing the most valuable type-strain genomes for metagenomic binning, comparative biology and taxonomic classification.</title>
        <authorList>
            <person name="Goeker M."/>
        </authorList>
    </citation>
    <scope>NUCLEOTIDE SEQUENCE [LARGE SCALE GENOMIC DNA]</scope>
    <source>
        <strain evidence="2 3">DSM 21793</strain>
    </source>
</reference>
<keyword evidence="2" id="KW-0808">Transferase</keyword>
<dbReference type="Proteomes" id="UP000530564">
    <property type="component" value="Unassembled WGS sequence"/>
</dbReference>
<name>A0A839ZZJ9_9CAUL</name>
<keyword evidence="1" id="KW-0812">Transmembrane</keyword>
<organism evidence="2 3">
    <name type="scientific">Phenylobacterium haematophilum</name>
    <dbReference type="NCBI Taxonomy" id="98513"/>
    <lineage>
        <taxon>Bacteria</taxon>
        <taxon>Pseudomonadati</taxon>
        <taxon>Pseudomonadota</taxon>
        <taxon>Alphaproteobacteria</taxon>
        <taxon>Caulobacterales</taxon>
        <taxon>Caulobacteraceae</taxon>
        <taxon>Phenylobacterium</taxon>
    </lineage>
</organism>
<dbReference type="GO" id="GO:0016746">
    <property type="term" value="F:acyltransferase activity"/>
    <property type="evidence" value="ECO:0007669"/>
    <property type="project" value="UniProtKB-KW"/>
</dbReference>